<evidence type="ECO:0000256" key="1">
    <source>
        <dbReference type="SAM" id="Phobius"/>
    </source>
</evidence>
<evidence type="ECO:0000313" key="3">
    <source>
        <dbReference type="Proteomes" id="UP000637980"/>
    </source>
</evidence>
<name>A0ABQ3EJ52_9HYPH</name>
<gene>
    <name evidence="2" type="ORF">GCM10007094_34100</name>
</gene>
<accession>A0ABQ3EJ52</accession>
<keyword evidence="1" id="KW-1133">Transmembrane helix</keyword>
<reference evidence="3" key="1">
    <citation type="journal article" date="2019" name="Int. J. Syst. Evol. Microbiol.">
        <title>The Global Catalogue of Microorganisms (GCM) 10K type strain sequencing project: providing services to taxonomists for standard genome sequencing and annotation.</title>
        <authorList>
            <consortium name="The Broad Institute Genomics Platform"/>
            <consortium name="The Broad Institute Genome Sequencing Center for Infectious Disease"/>
            <person name="Wu L."/>
            <person name="Ma J."/>
        </authorList>
    </citation>
    <scope>NUCLEOTIDE SEQUENCE [LARGE SCALE GENOMIC DNA]</scope>
    <source>
        <strain evidence="3">KCTC 12861</strain>
    </source>
</reference>
<feature type="transmembrane region" description="Helical" evidence="1">
    <location>
        <begin position="13"/>
        <end position="32"/>
    </location>
</feature>
<dbReference type="EMBL" id="BMXE01000007">
    <property type="protein sequence ID" value="GHB42073.1"/>
    <property type="molecule type" value="Genomic_DNA"/>
</dbReference>
<comment type="caution">
    <text evidence="2">The sequence shown here is derived from an EMBL/GenBank/DDBJ whole genome shotgun (WGS) entry which is preliminary data.</text>
</comment>
<proteinExistence type="predicted"/>
<protein>
    <submittedName>
        <fullName evidence="2">Uncharacterized protein</fullName>
    </submittedName>
</protein>
<keyword evidence="1" id="KW-0472">Membrane</keyword>
<organism evidence="2 3">
    <name type="scientific">Pseudovibrio japonicus</name>
    <dbReference type="NCBI Taxonomy" id="366534"/>
    <lineage>
        <taxon>Bacteria</taxon>
        <taxon>Pseudomonadati</taxon>
        <taxon>Pseudomonadota</taxon>
        <taxon>Alphaproteobacteria</taxon>
        <taxon>Hyphomicrobiales</taxon>
        <taxon>Stappiaceae</taxon>
        <taxon>Pseudovibrio</taxon>
    </lineage>
</organism>
<keyword evidence="1" id="KW-0812">Transmembrane</keyword>
<sequence length="71" mass="7489">MTGDQEDAATADALIMGVGLLVFWPSLFLLAATDDNKEELASLKGEYDALQAAATKKRCKPVAPSKTMATS</sequence>
<keyword evidence="3" id="KW-1185">Reference proteome</keyword>
<dbReference type="RefSeq" id="WP_189438015.1">
    <property type="nucleotide sequence ID" value="NZ_BMXE01000007.1"/>
</dbReference>
<evidence type="ECO:0000313" key="2">
    <source>
        <dbReference type="EMBL" id="GHB42073.1"/>
    </source>
</evidence>
<dbReference type="Proteomes" id="UP000637980">
    <property type="component" value="Unassembled WGS sequence"/>
</dbReference>